<dbReference type="SUPFAM" id="SSF46955">
    <property type="entry name" value="Putative DNA-binding domain"/>
    <property type="match status" value="1"/>
</dbReference>
<organism evidence="7 8">
    <name type="scientific">Rubritalea halochordaticola</name>
    <dbReference type="NCBI Taxonomy" id="714537"/>
    <lineage>
        <taxon>Bacteria</taxon>
        <taxon>Pseudomonadati</taxon>
        <taxon>Verrucomicrobiota</taxon>
        <taxon>Verrucomicrobiia</taxon>
        <taxon>Verrucomicrobiales</taxon>
        <taxon>Rubritaleaceae</taxon>
        <taxon>Rubritalea</taxon>
    </lineage>
</organism>
<dbReference type="Gene3D" id="1.10.1240.10">
    <property type="entry name" value="Methionine synthase domain"/>
    <property type="match status" value="1"/>
</dbReference>
<dbReference type="InterPro" id="IPR036724">
    <property type="entry name" value="Cobalamin-bd_sf"/>
</dbReference>
<dbReference type="PROSITE" id="PS51332">
    <property type="entry name" value="B12_BINDING"/>
    <property type="match status" value="1"/>
</dbReference>
<protein>
    <submittedName>
        <fullName evidence="7">HTH-type transcriptional repressor CarH</fullName>
    </submittedName>
</protein>
<dbReference type="Gene3D" id="3.40.50.280">
    <property type="entry name" value="Cobalamin-binding domain"/>
    <property type="match status" value="1"/>
</dbReference>
<evidence type="ECO:0000256" key="2">
    <source>
        <dbReference type="ARBA" id="ARBA00023015"/>
    </source>
</evidence>
<feature type="domain" description="HTH merR-type" evidence="5">
    <location>
        <begin position="3"/>
        <end position="72"/>
    </location>
</feature>
<dbReference type="CDD" id="cd02065">
    <property type="entry name" value="B12-binding_like"/>
    <property type="match status" value="1"/>
</dbReference>
<dbReference type="Pfam" id="PF02607">
    <property type="entry name" value="B12-binding_2"/>
    <property type="match status" value="1"/>
</dbReference>
<evidence type="ECO:0000313" key="7">
    <source>
        <dbReference type="EMBL" id="GAA5494656.1"/>
    </source>
</evidence>
<dbReference type="InterPro" id="IPR036594">
    <property type="entry name" value="Meth_synthase_dom"/>
</dbReference>
<dbReference type="CDD" id="cd01104">
    <property type="entry name" value="HTH_MlrA-CarA"/>
    <property type="match status" value="1"/>
</dbReference>
<dbReference type="SMART" id="SM00422">
    <property type="entry name" value="HTH_MERR"/>
    <property type="match status" value="1"/>
</dbReference>
<reference evidence="7 8" key="1">
    <citation type="submission" date="2024-02" db="EMBL/GenBank/DDBJ databases">
        <title>Rubritalea halochordaticola NBRC 107102.</title>
        <authorList>
            <person name="Ichikawa N."/>
            <person name="Katano-Makiyama Y."/>
            <person name="Hidaka K."/>
        </authorList>
    </citation>
    <scope>NUCLEOTIDE SEQUENCE [LARGE SCALE GENOMIC DNA]</scope>
    <source>
        <strain evidence="7 8">NBRC 107102</strain>
    </source>
</reference>
<keyword evidence="2" id="KW-0805">Transcription regulation</keyword>
<evidence type="ECO:0000256" key="3">
    <source>
        <dbReference type="ARBA" id="ARBA00023125"/>
    </source>
</evidence>
<dbReference type="SUPFAM" id="SSF52242">
    <property type="entry name" value="Cobalamin (vitamin B12)-binding domain"/>
    <property type="match status" value="1"/>
</dbReference>
<evidence type="ECO:0000259" key="6">
    <source>
        <dbReference type="PROSITE" id="PS51332"/>
    </source>
</evidence>
<keyword evidence="8" id="KW-1185">Reference proteome</keyword>
<sequence>MPKHGIKIVTQQTGLSPHVLRVWEKRYQAVTPMRTDTNRRLYTDSELQRLKALAILTGLGYSIGQIARLSCSELQVLLRKHDNSINDRSEAPATDLGDEQEKGFISRAIQATKEMDQAKLEKIFDEANIAFGYSGLLERVMVPFIKLVGQLWQEGHISSSDEHAASCAIREYLAHTTRPFTSSTSSPSLIVTTPSGQLHEIGAVIAASLARKAGWNVTYLGASLPAEEIASAAIKRQAKAVALSIVYPIDDPHLLGELGRLRRHLPNTPIIVGGQGAAALAPQLSEFKMKHLSSIREFNTCLCKIRSCSF</sequence>
<dbReference type="InterPro" id="IPR003759">
    <property type="entry name" value="Cbl-bd_cap"/>
</dbReference>
<evidence type="ECO:0000313" key="8">
    <source>
        <dbReference type="Proteomes" id="UP001424741"/>
    </source>
</evidence>
<comment type="caution">
    <text evidence="7">The sequence shown here is derived from an EMBL/GenBank/DDBJ whole genome shotgun (WGS) entry which is preliminary data.</text>
</comment>
<accession>A0ABP9UW16</accession>
<evidence type="ECO:0000256" key="1">
    <source>
        <dbReference type="ARBA" id="ARBA00022491"/>
    </source>
</evidence>
<dbReference type="RefSeq" id="WP_346187579.1">
    <property type="nucleotide sequence ID" value="NZ_BAABRL010000002.1"/>
</dbReference>
<dbReference type="InterPro" id="IPR009061">
    <property type="entry name" value="DNA-bd_dom_put_sf"/>
</dbReference>
<dbReference type="InterPro" id="IPR047057">
    <property type="entry name" value="MerR_fam"/>
</dbReference>
<keyword evidence="3" id="KW-0238">DNA-binding</keyword>
<dbReference type="Pfam" id="PF13411">
    <property type="entry name" value="MerR_1"/>
    <property type="match status" value="1"/>
</dbReference>
<keyword evidence="1" id="KW-0678">Repressor</keyword>
<name>A0ABP9UW16_9BACT</name>
<dbReference type="InterPro" id="IPR000551">
    <property type="entry name" value="MerR-type_HTH_dom"/>
</dbReference>
<dbReference type="PANTHER" id="PTHR30204">
    <property type="entry name" value="REDOX-CYCLING DRUG-SENSING TRANSCRIPTIONAL ACTIVATOR SOXR"/>
    <property type="match status" value="1"/>
</dbReference>
<dbReference type="Gene3D" id="1.10.1660.10">
    <property type="match status" value="1"/>
</dbReference>
<dbReference type="PANTHER" id="PTHR30204:SF69">
    <property type="entry name" value="MERR-FAMILY TRANSCRIPTIONAL REGULATOR"/>
    <property type="match status" value="1"/>
</dbReference>
<keyword evidence="4" id="KW-0804">Transcription</keyword>
<evidence type="ECO:0000259" key="5">
    <source>
        <dbReference type="PROSITE" id="PS50937"/>
    </source>
</evidence>
<dbReference type="InterPro" id="IPR006158">
    <property type="entry name" value="Cobalamin-bd"/>
</dbReference>
<proteinExistence type="predicted"/>
<feature type="domain" description="B12-binding" evidence="6">
    <location>
        <begin position="186"/>
        <end position="286"/>
    </location>
</feature>
<dbReference type="PROSITE" id="PS50937">
    <property type="entry name" value="HTH_MERR_2"/>
    <property type="match status" value="1"/>
</dbReference>
<dbReference type="EMBL" id="BAABRL010000002">
    <property type="protein sequence ID" value="GAA5494656.1"/>
    <property type="molecule type" value="Genomic_DNA"/>
</dbReference>
<evidence type="ECO:0000256" key="4">
    <source>
        <dbReference type="ARBA" id="ARBA00023163"/>
    </source>
</evidence>
<dbReference type="Pfam" id="PF02310">
    <property type="entry name" value="B12-binding"/>
    <property type="match status" value="1"/>
</dbReference>
<dbReference type="Proteomes" id="UP001424741">
    <property type="component" value="Unassembled WGS sequence"/>
</dbReference>
<gene>
    <name evidence="7" type="primary">carH</name>
    <name evidence="7" type="ORF">Rhal01_00819</name>
</gene>